<keyword evidence="1" id="KW-0969">Cilium</keyword>
<keyword evidence="1" id="KW-0966">Cell projection</keyword>
<organism evidence="1 2">
    <name type="scientific">Heliophilum fasciatum</name>
    <dbReference type="NCBI Taxonomy" id="35700"/>
    <lineage>
        <taxon>Bacteria</taxon>
        <taxon>Bacillati</taxon>
        <taxon>Bacillota</taxon>
        <taxon>Clostridia</taxon>
        <taxon>Eubacteriales</taxon>
        <taxon>Heliobacteriaceae</taxon>
        <taxon>Heliophilum</taxon>
    </lineage>
</organism>
<dbReference type="AlphaFoldDB" id="A0A4R2RMV2"/>
<accession>A0A4R2RMV2</accession>
<name>A0A4R2RMV2_9FIRM</name>
<dbReference type="EMBL" id="SLXT01000009">
    <property type="protein sequence ID" value="TCP64493.1"/>
    <property type="molecule type" value="Genomic_DNA"/>
</dbReference>
<evidence type="ECO:0000313" key="1">
    <source>
        <dbReference type="EMBL" id="TCP64493.1"/>
    </source>
</evidence>
<evidence type="ECO:0000313" key="2">
    <source>
        <dbReference type="Proteomes" id="UP000294813"/>
    </source>
</evidence>
<dbReference type="Pfam" id="PF12611">
    <property type="entry name" value="Flagellar_put"/>
    <property type="match status" value="1"/>
</dbReference>
<dbReference type="NCBIfam" id="TIGR02530">
    <property type="entry name" value="flg_new"/>
    <property type="match status" value="1"/>
</dbReference>
<protein>
    <submittedName>
        <fullName evidence="1">Flagellar operon protein</fullName>
    </submittedName>
</protein>
<keyword evidence="1" id="KW-0282">Flagellum</keyword>
<dbReference type="Proteomes" id="UP000294813">
    <property type="component" value="Unassembled WGS sequence"/>
</dbReference>
<comment type="caution">
    <text evidence="1">The sequence shown here is derived from an EMBL/GenBank/DDBJ whole genome shotgun (WGS) entry which is preliminary data.</text>
</comment>
<proteinExistence type="predicted"/>
<reference evidence="1 2" key="1">
    <citation type="submission" date="2019-03" db="EMBL/GenBank/DDBJ databases">
        <title>Genomic Encyclopedia of Type Strains, Phase IV (KMG-IV): sequencing the most valuable type-strain genomes for metagenomic binning, comparative biology and taxonomic classification.</title>
        <authorList>
            <person name="Goeker M."/>
        </authorList>
    </citation>
    <scope>NUCLEOTIDE SEQUENCE [LARGE SCALE GENOMIC DNA]</scope>
    <source>
        <strain evidence="1 2">DSM 11170</strain>
    </source>
</reference>
<keyword evidence="2" id="KW-1185">Reference proteome</keyword>
<sequence length="133" mass="14888">MRSNFMDQRLWIQPAPMTTKLPGINKAEHRAHPSSSRSFQQVLHQEVDQITFSSHAAQRMSTRGIPWGEKEMRQLTAAVDKAEQKGSRSSLIVMPNLALVVSISNRKVITAIDKAGMQDNIFTNIDSTVIVTE</sequence>
<dbReference type="InterPro" id="IPR013367">
    <property type="entry name" value="Flagellar_put"/>
</dbReference>
<gene>
    <name evidence="1" type="ORF">EDD73_10934</name>
</gene>